<evidence type="ECO:0000313" key="2">
    <source>
        <dbReference type="EMBL" id="CAG8701318.1"/>
    </source>
</evidence>
<reference evidence="2" key="1">
    <citation type="submission" date="2021-06" db="EMBL/GenBank/DDBJ databases">
        <authorList>
            <person name="Kallberg Y."/>
            <person name="Tangrot J."/>
            <person name="Rosling A."/>
        </authorList>
    </citation>
    <scope>NUCLEOTIDE SEQUENCE</scope>
    <source>
        <strain evidence="2">MT106</strain>
    </source>
</reference>
<sequence>TPPIDPSNSELDRLIKELTLTMERQKEVSVREADKRQERRKKYGRTTPRTEPRSHCYVNHTESAEEQVLELQEETGDEDSDVNICESGNRTRLGCCRIRRVDRTRG</sequence>
<feature type="non-terminal residue" evidence="2">
    <location>
        <position position="106"/>
    </location>
</feature>
<dbReference type="AlphaFoldDB" id="A0A9N9HR07"/>
<accession>A0A9N9HR07</accession>
<evidence type="ECO:0000256" key="1">
    <source>
        <dbReference type="SAM" id="MobiDB-lite"/>
    </source>
</evidence>
<feature type="compositionally biased region" description="Basic and acidic residues" evidence="1">
    <location>
        <begin position="25"/>
        <end position="37"/>
    </location>
</feature>
<feature type="region of interest" description="Disordered" evidence="1">
    <location>
        <begin position="25"/>
        <end position="54"/>
    </location>
</feature>
<organism evidence="2 3">
    <name type="scientific">Ambispora gerdemannii</name>
    <dbReference type="NCBI Taxonomy" id="144530"/>
    <lineage>
        <taxon>Eukaryota</taxon>
        <taxon>Fungi</taxon>
        <taxon>Fungi incertae sedis</taxon>
        <taxon>Mucoromycota</taxon>
        <taxon>Glomeromycotina</taxon>
        <taxon>Glomeromycetes</taxon>
        <taxon>Archaeosporales</taxon>
        <taxon>Ambisporaceae</taxon>
        <taxon>Ambispora</taxon>
    </lineage>
</organism>
<name>A0A9N9HR07_9GLOM</name>
<gene>
    <name evidence="2" type="ORF">AGERDE_LOCUS13523</name>
</gene>
<evidence type="ECO:0000313" key="3">
    <source>
        <dbReference type="Proteomes" id="UP000789831"/>
    </source>
</evidence>
<comment type="caution">
    <text evidence="2">The sequence shown here is derived from an EMBL/GenBank/DDBJ whole genome shotgun (WGS) entry which is preliminary data.</text>
</comment>
<dbReference type="EMBL" id="CAJVPL010018213">
    <property type="protein sequence ID" value="CAG8701318.1"/>
    <property type="molecule type" value="Genomic_DNA"/>
</dbReference>
<proteinExistence type="predicted"/>
<feature type="non-terminal residue" evidence="2">
    <location>
        <position position="1"/>
    </location>
</feature>
<keyword evidence="3" id="KW-1185">Reference proteome</keyword>
<dbReference type="Proteomes" id="UP000789831">
    <property type="component" value="Unassembled WGS sequence"/>
</dbReference>
<protein>
    <submittedName>
        <fullName evidence="2">5557_t:CDS:1</fullName>
    </submittedName>
</protein>